<organism evidence="1 2">
    <name type="scientific">Zarea fungicola</name>
    <dbReference type="NCBI Taxonomy" id="93591"/>
    <lineage>
        <taxon>Eukaryota</taxon>
        <taxon>Fungi</taxon>
        <taxon>Dikarya</taxon>
        <taxon>Ascomycota</taxon>
        <taxon>Pezizomycotina</taxon>
        <taxon>Sordariomycetes</taxon>
        <taxon>Hypocreomycetidae</taxon>
        <taxon>Hypocreales</taxon>
        <taxon>Cordycipitaceae</taxon>
        <taxon>Zarea</taxon>
    </lineage>
</organism>
<protein>
    <submittedName>
        <fullName evidence="1">Uncharacterized protein</fullName>
    </submittedName>
</protein>
<proteinExistence type="predicted"/>
<gene>
    <name evidence="1" type="ORF">NQ176_g5899</name>
</gene>
<sequence>MDGAPFLSFEVPDPATSVPLALDMPEPETSYPNARMDEEYFWSWADLENVSQVAVCHAETRDHITGLLLMDATRRRTAVGMIRLEYLGQLLPVDPSSGFWLCFRHRKLRVDTNVMGVWSGGTHVESECQPSLAGYD</sequence>
<evidence type="ECO:0000313" key="2">
    <source>
        <dbReference type="Proteomes" id="UP001143910"/>
    </source>
</evidence>
<keyword evidence="2" id="KW-1185">Reference proteome</keyword>
<dbReference type="Proteomes" id="UP001143910">
    <property type="component" value="Unassembled WGS sequence"/>
</dbReference>
<dbReference type="EMBL" id="JANJQO010000793">
    <property type="protein sequence ID" value="KAJ2974734.1"/>
    <property type="molecule type" value="Genomic_DNA"/>
</dbReference>
<accession>A0ACC1N751</accession>
<reference evidence="1" key="1">
    <citation type="submission" date="2022-08" db="EMBL/GenBank/DDBJ databases">
        <title>Genome Sequence of Lecanicillium fungicola.</title>
        <authorList>
            <person name="Buettner E."/>
        </authorList>
    </citation>
    <scope>NUCLEOTIDE SEQUENCE</scope>
    <source>
        <strain evidence="1">Babe33</strain>
    </source>
</reference>
<evidence type="ECO:0000313" key="1">
    <source>
        <dbReference type="EMBL" id="KAJ2974734.1"/>
    </source>
</evidence>
<name>A0ACC1N751_9HYPO</name>
<comment type="caution">
    <text evidence="1">The sequence shown here is derived from an EMBL/GenBank/DDBJ whole genome shotgun (WGS) entry which is preliminary data.</text>
</comment>